<dbReference type="PROSITE" id="PS01033">
    <property type="entry name" value="GLOBIN"/>
    <property type="match status" value="1"/>
</dbReference>
<evidence type="ECO:0000313" key="12">
    <source>
        <dbReference type="EMBL" id="KAF2754825.1"/>
    </source>
</evidence>
<dbReference type="AlphaFoldDB" id="A0A6A6VXC5"/>
<dbReference type="RefSeq" id="XP_033597276.1">
    <property type="nucleotide sequence ID" value="XM_033748736.1"/>
</dbReference>
<organism evidence="12 13">
    <name type="scientific">Pseudovirgaria hyperparasitica</name>
    <dbReference type="NCBI Taxonomy" id="470096"/>
    <lineage>
        <taxon>Eukaryota</taxon>
        <taxon>Fungi</taxon>
        <taxon>Dikarya</taxon>
        <taxon>Ascomycota</taxon>
        <taxon>Pezizomycotina</taxon>
        <taxon>Dothideomycetes</taxon>
        <taxon>Dothideomycetes incertae sedis</taxon>
        <taxon>Acrospermales</taxon>
        <taxon>Acrospermaceae</taxon>
        <taxon>Pseudovirgaria</taxon>
    </lineage>
</organism>
<dbReference type="PANTHER" id="PTHR43396">
    <property type="entry name" value="FLAVOHEMOPROTEIN"/>
    <property type="match status" value="1"/>
</dbReference>
<evidence type="ECO:0000256" key="1">
    <source>
        <dbReference type="ARBA" id="ARBA00006401"/>
    </source>
</evidence>
<protein>
    <recommendedName>
        <fullName evidence="2">nitric oxide dioxygenase</fullName>
        <ecNumber evidence="2">1.14.12.17</ecNumber>
    </recommendedName>
</protein>
<dbReference type="Gene3D" id="2.40.30.10">
    <property type="entry name" value="Translation factors"/>
    <property type="match status" value="1"/>
</dbReference>
<evidence type="ECO:0000256" key="9">
    <source>
        <dbReference type="ARBA" id="ARBA00049433"/>
    </source>
</evidence>
<dbReference type="InterPro" id="IPR012292">
    <property type="entry name" value="Globin/Proto"/>
</dbReference>
<dbReference type="GO" id="GO:0008941">
    <property type="term" value="F:nitric oxide dioxygenase NAD(P)H activity"/>
    <property type="evidence" value="ECO:0007669"/>
    <property type="project" value="UniProtKB-EC"/>
</dbReference>
<evidence type="ECO:0000256" key="7">
    <source>
        <dbReference type="ARBA" id="ARBA00023027"/>
    </source>
</evidence>
<evidence type="ECO:0000256" key="3">
    <source>
        <dbReference type="ARBA" id="ARBA00022575"/>
    </source>
</evidence>
<name>A0A6A6VXC5_9PEZI</name>
<dbReference type="GO" id="GO:0046872">
    <property type="term" value="F:metal ion binding"/>
    <property type="evidence" value="ECO:0007669"/>
    <property type="project" value="UniProtKB-KW"/>
</dbReference>
<dbReference type="PANTHER" id="PTHR43396:SF3">
    <property type="entry name" value="FLAVOHEMOPROTEIN"/>
    <property type="match status" value="1"/>
</dbReference>
<comment type="similarity">
    <text evidence="1">In the C-terminal section; belongs to the flavoprotein pyridine nucleotide cytochrome reductase family.</text>
</comment>
<dbReference type="OrthoDB" id="436496at2759"/>
<dbReference type="InterPro" id="IPR000971">
    <property type="entry name" value="Globin"/>
</dbReference>
<dbReference type="GO" id="GO:0020037">
    <property type="term" value="F:heme binding"/>
    <property type="evidence" value="ECO:0007669"/>
    <property type="project" value="InterPro"/>
</dbReference>
<dbReference type="GeneID" id="54489790"/>
<evidence type="ECO:0000256" key="8">
    <source>
        <dbReference type="ARBA" id="ARBA00048649"/>
    </source>
</evidence>
<dbReference type="EMBL" id="ML996579">
    <property type="protein sequence ID" value="KAF2754825.1"/>
    <property type="molecule type" value="Genomic_DNA"/>
</dbReference>
<dbReference type="FunFam" id="1.10.490.10:FF:000003">
    <property type="entry name" value="Flavohemoprotein"/>
    <property type="match status" value="1"/>
</dbReference>
<accession>A0A6A6VXC5</accession>
<proteinExistence type="inferred from homology"/>
<dbReference type="SUPFAM" id="SSF63380">
    <property type="entry name" value="Riboflavin synthase domain-like"/>
    <property type="match status" value="1"/>
</dbReference>
<gene>
    <name evidence="12" type="ORF">EJ05DRAFT_520203</name>
</gene>
<feature type="domain" description="Globin" evidence="10">
    <location>
        <begin position="2"/>
        <end position="143"/>
    </location>
</feature>
<dbReference type="CDD" id="cd08922">
    <property type="entry name" value="FHb-globin"/>
    <property type="match status" value="1"/>
</dbReference>
<keyword evidence="7" id="KW-0520">NAD</keyword>
<dbReference type="SUPFAM" id="SSF46458">
    <property type="entry name" value="Globin-like"/>
    <property type="match status" value="1"/>
</dbReference>
<dbReference type="GO" id="GO:0046210">
    <property type="term" value="P:nitric oxide catabolic process"/>
    <property type="evidence" value="ECO:0007669"/>
    <property type="project" value="TreeGrafter"/>
</dbReference>
<keyword evidence="13" id="KW-1185">Reference proteome</keyword>
<dbReference type="CDD" id="cd06184">
    <property type="entry name" value="flavohem_like_fad_nad_binding"/>
    <property type="match status" value="1"/>
</dbReference>
<evidence type="ECO:0000313" key="13">
    <source>
        <dbReference type="Proteomes" id="UP000799437"/>
    </source>
</evidence>
<dbReference type="InterPro" id="IPR009050">
    <property type="entry name" value="Globin-like_sf"/>
</dbReference>
<keyword evidence="6" id="KW-0408">Iron</keyword>
<dbReference type="GO" id="GO:0019825">
    <property type="term" value="F:oxygen binding"/>
    <property type="evidence" value="ECO:0007669"/>
    <property type="project" value="InterPro"/>
</dbReference>
<dbReference type="Gene3D" id="3.40.50.80">
    <property type="entry name" value="Nucleotide-binding domain of ferredoxin-NADP reductase (FNR) module"/>
    <property type="match status" value="1"/>
</dbReference>
<dbReference type="PROSITE" id="PS51384">
    <property type="entry name" value="FAD_FR"/>
    <property type="match status" value="1"/>
</dbReference>
<evidence type="ECO:0000256" key="4">
    <source>
        <dbReference type="ARBA" id="ARBA00022617"/>
    </source>
</evidence>
<comment type="catalytic activity">
    <reaction evidence="9">
        <text>2 nitric oxide + NADPH + 2 O2 = 2 nitrate + NADP(+) + H(+)</text>
        <dbReference type="Rhea" id="RHEA:19465"/>
        <dbReference type="ChEBI" id="CHEBI:15378"/>
        <dbReference type="ChEBI" id="CHEBI:15379"/>
        <dbReference type="ChEBI" id="CHEBI:16480"/>
        <dbReference type="ChEBI" id="CHEBI:17632"/>
        <dbReference type="ChEBI" id="CHEBI:57783"/>
        <dbReference type="ChEBI" id="CHEBI:58349"/>
        <dbReference type="EC" id="1.14.12.17"/>
    </reaction>
</comment>
<dbReference type="EC" id="1.14.12.17" evidence="2"/>
<dbReference type="InterPro" id="IPR017938">
    <property type="entry name" value="Riboflavin_synthase-like_b-brl"/>
</dbReference>
<keyword evidence="4" id="KW-0349">Heme</keyword>
<evidence type="ECO:0000259" key="11">
    <source>
        <dbReference type="PROSITE" id="PS51384"/>
    </source>
</evidence>
<dbReference type="Pfam" id="PF00175">
    <property type="entry name" value="NAD_binding_1"/>
    <property type="match status" value="1"/>
</dbReference>
<reference evidence="12" key="1">
    <citation type="journal article" date="2020" name="Stud. Mycol.">
        <title>101 Dothideomycetes genomes: a test case for predicting lifestyles and emergence of pathogens.</title>
        <authorList>
            <person name="Haridas S."/>
            <person name="Albert R."/>
            <person name="Binder M."/>
            <person name="Bloem J."/>
            <person name="Labutti K."/>
            <person name="Salamov A."/>
            <person name="Andreopoulos B."/>
            <person name="Baker S."/>
            <person name="Barry K."/>
            <person name="Bills G."/>
            <person name="Bluhm B."/>
            <person name="Cannon C."/>
            <person name="Castanera R."/>
            <person name="Culley D."/>
            <person name="Daum C."/>
            <person name="Ezra D."/>
            <person name="Gonzalez J."/>
            <person name="Henrissat B."/>
            <person name="Kuo A."/>
            <person name="Liang C."/>
            <person name="Lipzen A."/>
            <person name="Lutzoni F."/>
            <person name="Magnuson J."/>
            <person name="Mondo S."/>
            <person name="Nolan M."/>
            <person name="Ohm R."/>
            <person name="Pangilinan J."/>
            <person name="Park H.-J."/>
            <person name="Ramirez L."/>
            <person name="Alfaro M."/>
            <person name="Sun H."/>
            <person name="Tritt A."/>
            <person name="Yoshinaga Y."/>
            <person name="Zwiers L.-H."/>
            <person name="Turgeon B."/>
            <person name="Goodwin S."/>
            <person name="Spatafora J."/>
            <person name="Crous P."/>
            <person name="Grigoriev I."/>
        </authorList>
    </citation>
    <scope>NUCLEOTIDE SEQUENCE</scope>
    <source>
        <strain evidence="12">CBS 121739</strain>
    </source>
</reference>
<comment type="catalytic activity">
    <reaction evidence="8">
        <text>2 nitric oxide + NADH + 2 O2 = 2 nitrate + NAD(+) + H(+)</text>
        <dbReference type="Rhea" id="RHEA:19469"/>
        <dbReference type="ChEBI" id="CHEBI:15378"/>
        <dbReference type="ChEBI" id="CHEBI:15379"/>
        <dbReference type="ChEBI" id="CHEBI:16480"/>
        <dbReference type="ChEBI" id="CHEBI:17632"/>
        <dbReference type="ChEBI" id="CHEBI:57540"/>
        <dbReference type="ChEBI" id="CHEBI:57945"/>
        <dbReference type="EC" id="1.14.12.17"/>
    </reaction>
</comment>
<feature type="domain" description="FAD-binding FR-type" evidence="11">
    <location>
        <begin position="155"/>
        <end position="271"/>
    </location>
</feature>
<dbReference type="Proteomes" id="UP000799437">
    <property type="component" value="Unassembled WGS sequence"/>
</dbReference>
<evidence type="ECO:0000256" key="5">
    <source>
        <dbReference type="ARBA" id="ARBA00022723"/>
    </source>
</evidence>
<dbReference type="SUPFAM" id="SSF52343">
    <property type="entry name" value="Ferredoxin reductase-like, C-terminal NADP-linked domain"/>
    <property type="match status" value="1"/>
</dbReference>
<dbReference type="InterPro" id="IPR039261">
    <property type="entry name" value="FNR_nucleotide-bd"/>
</dbReference>
<dbReference type="Pfam" id="PF00042">
    <property type="entry name" value="Globin"/>
    <property type="match status" value="1"/>
</dbReference>
<keyword evidence="5" id="KW-0479">Metal-binding</keyword>
<dbReference type="InterPro" id="IPR017927">
    <property type="entry name" value="FAD-bd_FR_type"/>
</dbReference>
<evidence type="ECO:0000256" key="2">
    <source>
        <dbReference type="ARBA" id="ARBA00012229"/>
    </source>
</evidence>
<dbReference type="GO" id="GO:0009636">
    <property type="term" value="P:response to toxic substance"/>
    <property type="evidence" value="ECO:0007669"/>
    <property type="project" value="UniProtKB-KW"/>
</dbReference>
<evidence type="ECO:0000259" key="10">
    <source>
        <dbReference type="PROSITE" id="PS01033"/>
    </source>
</evidence>
<keyword evidence="3" id="KW-0216">Detoxification</keyword>
<dbReference type="GO" id="GO:0071500">
    <property type="term" value="P:cellular response to nitrosative stress"/>
    <property type="evidence" value="ECO:0007669"/>
    <property type="project" value="TreeGrafter"/>
</dbReference>
<dbReference type="Gene3D" id="1.10.490.10">
    <property type="entry name" value="Globins"/>
    <property type="match status" value="1"/>
</dbReference>
<sequence length="423" mass="45963">MSLTTPQRAIIKATIPALALHGTAITSSFYESLLSAHPDLSNIFNATHQSTSHQARALASALHAYATHIDDQASLKKMLELVCAKHVSLGITPPMYTLVGEGLIAAMQRVLGDLPGGVWSAEVRAAWTAAYWELANSMIALERAGYARVEHSNWVGWQTCRIVRKEMETECVTSFYLVRGDGADVPGFVPGMYVSLRVRVPGATGSGDEGMLQARQYSLSDGPGRGYLRVSVKREDGRGGFRGGYVSGVLHGMGVGGEVEVSCPGGDFGFDAAKEGSVDGDGDGNVPLVLLGAGVGITPLMAMLEAEKGKRRITLVHTARRDVDRVFRVRLRDVEREYVGLRVVFFTTCPDEGETQGEEYDCQGRMDMDILRERELLHLGDERTRYFVCGPTEFMCAAEAKLKEYGVDSERVRTEMFGVGGGQ</sequence>
<dbReference type="InterPro" id="IPR001433">
    <property type="entry name" value="OxRdtase_FAD/NAD-bd"/>
</dbReference>
<dbReference type="GO" id="GO:0071949">
    <property type="term" value="F:FAD binding"/>
    <property type="evidence" value="ECO:0007669"/>
    <property type="project" value="TreeGrafter"/>
</dbReference>
<evidence type="ECO:0000256" key="6">
    <source>
        <dbReference type="ARBA" id="ARBA00023004"/>
    </source>
</evidence>